<evidence type="ECO:0000256" key="11">
    <source>
        <dbReference type="ARBA" id="ARBA00022898"/>
    </source>
</evidence>
<dbReference type="GO" id="GO:0004372">
    <property type="term" value="F:glycine hydroxymethyltransferase activity"/>
    <property type="evidence" value="ECO:0007669"/>
    <property type="project" value="UniProtKB-EC"/>
</dbReference>
<evidence type="ECO:0000259" key="13">
    <source>
        <dbReference type="Pfam" id="PF00464"/>
    </source>
</evidence>
<dbReference type="InterPro" id="IPR032675">
    <property type="entry name" value="LRR_dom_sf"/>
</dbReference>
<dbReference type="HAMAP" id="MF_00051">
    <property type="entry name" value="SHMT"/>
    <property type="match status" value="1"/>
</dbReference>
<evidence type="ECO:0000256" key="6">
    <source>
        <dbReference type="ARBA" id="ARBA00011738"/>
    </source>
</evidence>
<evidence type="ECO:0000256" key="2">
    <source>
        <dbReference type="ARBA" id="ARBA00001933"/>
    </source>
</evidence>
<dbReference type="InterPro" id="IPR015424">
    <property type="entry name" value="PyrdxlP-dep_Trfase"/>
</dbReference>
<comment type="pathway">
    <text evidence="4">One-carbon metabolism; tetrahydrofolate interconversion.</text>
</comment>
<dbReference type="SUPFAM" id="SSF52058">
    <property type="entry name" value="L domain-like"/>
    <property type="match status" value="1"/>
</dbReference>
<dbReference type="GO" id="GO:0030170">
    <property type="term" value="F:pyridoxal phosphate binding"/>
    <property type="evidence" value="ECO:0007669"/>
    <property type="project" value="InterPro"/>
</dbReference>
<dbReference type="Gene3D" id="3.80.10.10">
    <property type="entry name" value="Ribonuclease Inhibitor"/>
    <property type="match status" value="1"/>
</dbReference>
<dbReference type="EMBL" id="CAMKVN010011606">
    <property type="protein sequence ID" value="CAI2194893.1"/>
    <property type="molecule type" value="Genomic_DNA"/>
</dbReference>
<evidence type="ECO:0000256" key="12">
    <source>
        <dbReference type="SAM" id="MobiDB-lite"/>
    </source>
</evidence>
<dbReference type="Pfam" id="PF00464">
    <property type="entry name" value="SHMT"/>
    <property type="match status" value="1"/>
</dbReference>
<evidence type="ECO:0000256" key="3">
    <source>
        <dbReference type="ARBA" id="ARBA00004496"/>
    </source>
</evidence>
<dbReference type="Gene3D" id="3.90.1150.10">
    <property type="entry name" value="Aspartate Aminotransferase, domain 1"/>
    <property type="match status" value="1"/>
</dbReference>
<sequence>MAKNKFLLNYYYQQELKRQKSTLNLIASENYPSQKVLFYSGSLLMSKYSEGYPNSRYYQGCKYIDKIENLAIELAQKLFGAEYANVQPHSGAQANQAVYLALLKPGDKILSLNLLSGGHLTHGAKINFSGIFYQVHYYNLNQHTQKLDYQKIKEIAQAVQPKLIIAGYSSYSLKINFAKFREIADQVGAYLLADIAHVAGLVATGLFPNPVPYADVITFTTHKTLRGPRGGAVLAKKDLGKLIDRAVFPGNQGGSNQAIIAAKTQCFREALQPRFKKYQKAVLENAKVMADYFLTKGIKLISNGTETHLLILDTKSSYNLTGKESAEVLEKVGIVCNKQMIPYDTEKPLVSSGIRLGSPALTTRGLKKEEFFEIAKMIDLILRNYKDKKNNKKCEKQKENYPKNGVSKDEKINNGEGSLKLEDFTNLEELHAPDSGLTNLDLSNCPNLTRLNVANNNFTRLTILGMQNCPLHGSLEPLQGINKLQRINISNTDIDSGLEYLPESVEKVYCDSTVYPNPQKLEKRPIDLYFSRYNEGLFTGKYLNAVGLSSWREKIVNGEKVIDYSGFCLYIRNDRHCIAKSFEVKELTTLFMPFLDLEAVVPAMK</sequence>
<feature type="region of interest" description="Disordered" evidence="12">
    <location>
        <begin position="392"/>
        <end position="412"/>
    </location>
</feature>
<name>A0A9W4WYG0_9GLOM</name>
<accession>A0A9W4WYG0</accession>
<dbReference type="AlphaFoldDB" id="A0A9W4WYG0"/>
<evidence type="ECO:0000256" key="5">
    <source>
        <dbReference type="ARBA" id="ARBA00006376"/>
    </source>
</evidence>
<dbReference type="PANTHER" id="PTHR11680">
    <property type="entry name" value="SERINE HYDROXYMETHYLTRANSFERASE"/>
    <property type="match status" value="1"/>
</dbReference>
<dbReference type="GO" id="GO:0005829">
    <property type="term" value="C:cytosol"/>
    <property type="evidence" value="ECO:0007669"/>
    <property type="project" value="TreeGrafter"/>
</dbReference>
<dbReference type="SUPFAM" id="SSF53383">
    <property type="entry name" value="PLP-dependent transferases"/>
    <property type="match status" value="1"/>
</dbReference>
<comment type="cofactor">
    <cofactor evidence="2">
        <name>pyridoxal 5'-phosphate</name>
        <dbReference type="ChEBI" id="CHEBI:597326"/>
    </cofactor>
</comment>
<evidence type="ECO:0000256" key="10">
    <source>
        <dbReference type="ARBA" id="ARBA00022679"/>
    </source>
</evidence>
<dbReference type="InterPro" id="IPR039429">
    <property type="entry name" value="SHMT-like_dom"/>
</dbReference>
<keyword evidence="9" id="KW-0554">One-carbon metabolism</keyword>
<dbReference type="CDD" id="cd00378">
    <property type="entry name" value="SHMT"/>
    <property type="match status" value="1"/>
</dbReference>
<dbReference type="OrthoDB" id="10265628at2759"/>
<comment type="subunit">
    <text evidence="6">Homodimer.</text>
</comment>
<reference evidence="14" key="1">
    <citation type="submission" date="2022-08" db="EMBL/GenBank/DDBJ databases">
        <authorList>
            <person name="Kallberg Y."/>
            <person name="Tangrot J."/>
            <person name="Rosling A."/>
        </authorList>
    </citation>
    <scope>NUCLEOTIDE SEQUENCE</scope>
    <source>
        <strain evidence="14">Wild A</strain>
    </source>
</reference>
<comment type="similarity">
    <text evidence="5">Belongs to the SHMT family.</text>
</comment>
<dbReference type="GO" id="GO:0035999">
    <property type="term" value="P:tetrahydrofolate interconversion"/>
    <property type="evidence" value="ECO:0007669"/>
    <property type="project" value="InterPro"/>
</dbReference>
<dbReference type="Gene3D" id="3.40.640.10">
    <property type="entry name" value="Type I PLP-dependent aspartate aminotransferase-like (Major domain)"/>
    <property type="match status" value="1"/>
</dbReference>
<evidence type="ECO:0000256" key="4">
    <source>
        <dbReference type="ARBA" id="ARBA00004777"/>
    </source>
</evidence>
<evidence type="ECO:0000256" key="9">
    <source>
        <dbReference type="ARBA" id="ARBA00022563"/>
    </source>
</evidence>
<proteinExistence type="inferred from homology"/>
<evidence type="ECO:0000256" key="1">
    <source>
        <dbReference type="ARBA" id="ARBA00001528"/>
    </source>
</evidence>
<comment type="caution">
    <text evidence="14">The sequence shown here is derived from an EMBL/GenBank/DDBJ whole genome shotgun (WGS) entry which is preliminary data.</text>
</comment>
<dbReference type="InterPro" id="IPR049943">
    <property type="entry name" value="Ser_HO-MeTrfase-like"/>
</dbReference>
<feature type="non-terminal residue" evidence="14">
    <location>
        <position position="605"/>
    </location>
</feature>
<dbReference type="InterPro" id="IPR015421">
    <property type="entry name" value="PyrdxlP-dep_Trfase_major"/>
</dbReference>
<dbReference type="PANTHER" id="PTHR11680:SF35">
    <property type="entry name" value="SERINE HYDROXYMETHYLTRANSFERASE 1"/>
    <property type="match status" value="1"/>
</dbReference>
<dbReference type="GO" id="GO:0019264">
    <property type="term" value="P:glycine biosynthetic process from serine"/>
    <property type="evidence" value="ECO:0007669"/>
    <property type="project" value="InterPro"/>
</dbReference>
<feature type="domain" description="Serine hydroxymethyltransferase-like" evidence="13">
    <location>
        <begin position="12"/>
        <end position="378"/>
    </location>
</feature>
<keyword evidence="15" id="KW-1185">Reference proteome</keyword>
<evidence type="ECO:0000313" key="14">
    <source>
        <dbReference type="EMBL" id="CAI2194893.1"/>
    </source>
</evidence>
<evidence type="ECO:0000256" key="8">
    <source>
        <dbReference type="ARBA" id="ARBA00022490"/>
    </source>
</evidence>
<evidence type="ECO:0000256" key="7">
    <source>
        <dbReference type="ARBA" id="ARBA00012256"/>
    </source>
</evidence>
<evidence type="ECO:0000313" key="15">
    <source>
        <dbReference type="Proteomes" id="UP001153678"/>
    </source>
</evidence>
<keyword evidence="10" id="KW-0808">Transferase</keyword>
<organism evidence="14 15">
    <name type="scientific">Funneliformis geosporum</name>
    <dbReference type="NCBI Taxonomy" id="1117311"/>
    <lineage>
        <taxon>Eukaryota</taxon>
        <taxon>Fungi</taxon>
        <taxon>Fungi incertae sedis</taxon>
        <taxon>Mucoromycota</taxon>
        <taxon>Glomeromycotina</taxon>
        <taxon>Glomeromycetes</taxon>
        <taxon>Glomerales</taxon>
        <taxon>Glomeraceae</taxon>
        <taxon>Funneliformis</taxon>
    </lineage>
</organism>
<comment type="subcellular location">
    <subcellularLocation>
        <location evidence="3">Cytoplasm</location>
    </subcellularLocation>
</comment>
<keyword evidence="8" id="KW-0963">Cytoplasm</keyword>
<dbReference type="InterPro" id="IPR001085">
    <property type="entry name" value="Ser_HO-MeTrfase"/>
</dbReference>
<dbReference type="NCBIfam" id="NF000586">
    <property type="entry name" value="PRK00011.1"/>
    <property type="match status" value="1"/>
</dbReference>
<dbReference type="FunFam" id="3.40.640.10:FF:000001">
    <property type="entry name" value="Serine hydroxymethyltransferase"/>
    <property type="match status" value="1"/>
</dbReference>
<comment type="catalytic activity">
    <reaction evidence="1">
        <text>(6R)-5,10-methylene-5,6,7,8-tetrahydrofolate + glycine + H2O = (6S)-5,6,7,8-tetrahydrofolate + L-serine</text>
        <dbReference type="Rhea" id="RHEA:15481"/>
        <dbReference type="ChEBI" id="CHEBI:15377"/>
        <dbReference type="ChEBI" id="CHEBI:15636"/>
        <dbReference type="ChEBI" id="CHEBI:33384"/>
        <dbReference type="ChEBI" id="CHEBI:57305"/>
        <dbReference type="ChEBI" id="CHEBI:57453"/>
        <dbReference type="EC" id="2.1.2.1"/>
    </reaction>
</comment>
<keyword evidence="11" id="KW-0663">Pyridoxal phosphate</keyword>
<gene>
    <name evidence="14" type="ORF">FWILDA_LOCUS16804</name>
</gene>
<dbReference type="EC" id="2.1.2.1" evidence="7"/>
<dbReference type="InterPro" id="IPR015422">
    <property type="entry name" value="PyrdxlP-dep_Trfase_small"/>
</dbReference>
<protein>
    <recommendedName>
        <fullName evidence="7">glycine hydroxymethyltransferase</fullName>
        <ecNumber evidence="7">2.1.2.1</ecNumber>
    </recommendedName>
</protein>
<dbReference type="Proteomes" id="UP001153678">
    <property type="component" value="Unassembled WGS sequence"/>
</dbReference>